<dbReference type="SUPFAM" id="SSF47598">
    <property type="entry name" value="Ribbon-helix-helix"/>
    <property type="match status" value="1"/>
</dbReference>
<dbReference type="Proteomes" id="UP000681155">
    <property type="component" value="Chromosome"/>
</dbReference>
<name>A0ABX8EZ95_9PSED</name>
<gene>
    <name evidence="1" type="ORF">KJF94_00190</name>
</gene>
<reference evidence="1 2" key="1">
    <citation type="submission" date="2021-05" db="EMBL/GenBank/DDBJ databases">
        <title>Complete genome of the cytokinin-producing biocontrol strain Pseudomonas fluorescens G20-18.</title>
        <authorList>
            <person name="Nielsen T.K."/>
            <person name="Mekureyaw M.F."/>
            <person name="Hansen L.H."/>
            <person name="Nicolaisen M.H."/>
            <person name="Roitsch T.G."/>
            <person name="Hennessy R.C."/>
        </authorList>
    </citation>
    <scope>NUCLEOTIDE SEQUENCE [LARGE SCALE GENOMIC DNA]</scope>
    <source>
        <strain evidence="1 2">G20-18</strain>
    </source>
</reference>
<dbReference type="InterPro" id="IPR010985">
    <property type="entry name" value="Ribbon_hlx_hlx"/>
</dbReference>
<evidence type="ECO:0000313" key="2">
    <source>
        <dbReference type="Proteomes" id="UP000681155"/>
    </source>
</evidence>
<accession>A0ABX8EZ95</accession>
<proteinExistence type="predicted"/>
<dbReference type="RefSeq" id="WP_214380554.1">
    <property type="nucleotide sequence ID" value="NZ_CP075566.1"/>
</dbReference>
<organism evidence="1 2">
    <name type="scientific">Pseudomonas hormoni</name>
    <dbReference type="NCBI Taxonomy" id="3093767"/>
    <lineage>
        <taxon>Bacteria</taxon>
        <taxon>Pseudomonadati</taxon>
        <taxon>Pseudomonadota</taxon>
        <taxon>Gammaproteobacteria</taxon>
        <taxon>Pseudomonadales</taxon>
        <taxon>Pseudomonadaceae</taxon>
        <taxon>Pseudomonas</taxon>
    </lineage>
</organism>
<dbReference type="EMBL" id="CP075566">
    <property type="protein sequence ID" value="QVW24043.1"/>
    <property type="molecule type" value="Genomic_DNA"/>
</dbReference>
<protein>
    <submittedName>
        <fullName evidence="1">Plasmid stabilization protein</fullName>
    </submittedName>
</protein>
<evidence type="ECO:0000313" key="1">
    <source>
        <dbReference type="EMBL" id="QVW24043.1"/>
    </source>
</evidence>
<sequence length="70" mass="7780">MASITIGNLDQLIYEQLQIAADSNCRSVVEEALFILKKALDQDGRACSLGTRINNRFRENGGTELDLPLR</sequence>
<keyword evidence="2" id="KW-1185">Reference proteome</keyword>